<proteinExistence type="predicted"/>
<dbReference type="EMBL" id="PQXO01001676">
    <property type="protein sequence ID" value="TGO80817.1"/>
    <property type="molecule type" value="Genomic_DNA"/>
</dbReference>
<evidence type="ECO:0000313" key="2">
    <source>
        <dbReference type="Proteomes" id="UP000297280"/>
    </source>
</evidence>
<evidence type="ECO:0000313" key="1">
    <source>
        <dbReference type="EMBL" id="TGO80817.1"/>
    </source>
</evidence>
<keyword evidence="2" id="KW-1185">Reference proteome</keyword>
<comment type="caution">
    <text evidence="1">The sequence shown here is derived from an EMBL/GenBank/DDBJ whole genome shotgun (WGS) entry which is preliminary data.</text>
</comment>
<protein>
    <submittedName>
        <fullName evidence="1">Uncharacterized protein</fullName>
    </submittedName>
</protein>
<dbReference type="Proteomes" id="UP000297280">
    <property type="component" value="Unassembled WGS sequence"/>
</dbReference>
<sequence length="71" mass="8040">MYKKTKVAYGPIRSTSIAQMQLHIQLSHKVSVGLVSIGQSSIYPSEGFRPFLPSIEKSNNLLMYEQERPTK</sequence>
<organism evidence="1 2">
    <name type="scientific">Botrytis porri</name>
    <dbReference type="NCBI Taxonomy" id="87229"/>
    <lineage>
        <taxon>Eukaryota</taxon>
        <taxon>Fungi</taxon>
        <taxon>Dikarya</taxon>
        <taxon>Ascomycota</taxon>
        <taxon>Pezizomycotina</taxon>
        <taxon>Leotiomycetes</taxon>
        <taxon>Helotiales</taxon>
        <taxon>Sclerotiniaceae</taxon>
        <taxon>Botrytis</taxon>
    </lineage>
</organism>
<name>A0A4Z1KH88_9HELO</name>
<dbReference type="AlphaFoldDB" id="A0A4Z1KH88"/>
<gene>
    <name evidence="1" type="ORF">BPOR_1686g00010</name>
</gene>
<accession>A0A4Z1KH88</accession>
<reference evidence="1 2" key="1">
    <citation type="submission" date="2017-12" db="EMBL/GenBank/DDBJ databases">
        <title>Comparative genomics of Botrytis spp.</title>
        <authorList>
            <person name="Valero-Jimenez C.A."/>
            <person name="Tapia P."/>
            <person name="Veloso J."/>
            <person name="Silva-Moreno E."/>
            <person name="Staats M."/>
            <person name="Valdes J.H."/>
            <person name="Van Kan J.A.L."/>
        </authorList>
    </citation>
    <scope>NUCLEOTIDE SEQUENCE [LARGE SCALE GENOMIC DNA]</scope>
    <source>
        <strain evidence="1 2">MUCL3349</strain>
    </source>
</reference>